<name>A0A926FC04_9FIRM</name>
<feature type="site" description="Transition state stabilizer" evidence="7">
    <location>
        <position position="24"/>
    </location>
</feature>
<evidence type="ECO:0000256" key="4">
    <source>
        <dbReference type="ARBA" id="ARBA00022679"/>
    </source>
</evidence>
<dbReference type="CDD" id="cd02516">
    <property type="entry name" value="CDP-ME_synthetase"/>
    <property type="match status" value="1"/>
</dbReference>
<dbReference type="InterPro" id="IPR029044">
    <property type="entry name" value="Nucleotide-diphossugar_trans"/>
</dbReference>
<dbReference type="AlphaFoldDB" id="A0A926FC04"/>
<feature type="site" description="Positions MEP for the nucleophilic attack" evidence="7">
    <location>
        <position position="156"/>
    </location>
</feature>
<evidence type="ECO:0000313" key="9">
    <source>
        <dbReference type="Proteomes" id="UP000647416"/>
    </source>
</evidence>
<evidence type="ECO:0000313" key="8">
    <source>
        <dbReference type="EMBL" id="MBC8595684.1"/>
    </source>
</evidence>
<accession>A0A926FC04</accession>
<dbReference type="SUPFAM" id="SSF53448">
    <property type="entry name" value="Nucleotide-diphospho-sugar transferases"/>
    <property type="match status" value="1"/>
</dbReference>
<evidence type="ECO:0000256" key="3">
    <source>
        <dbReference type="ARBA" id="ARBA00009789"/>
    </source>
</evidence>
<evidence type="ECO:0000256" key="7">
    <source>
        <dbReference type="HAMAP-Rule" id="MF_00108"/>
    </source>
</evidence>
<keyword evidence="9" id="KW-1185">Reference proteome</keyword>
<comment type="function">
    <text evidence="7">Catalyzes the formation of 4-diphosphocytidyl-2-C-methyl-D-erythritol from CTP and 2-C-methyl-D-erythritol 4-phosphate (MEP).</text>
</comment>
<dbReference type="NCBIfam" id="TIGR00453">
    <property type="entry name" value="ispD"/>
    <property type="match status" value="1"/>
</dbReference>
<dbReference type="InterPro" id="IPR018294">
    <property type="entry name" value="ISPD_synthase_CS"/>
</dbReference>
<dbReference type="FunFam" id="3.90.550.10:FF:000003">
    <property type="entry name" value="2-C-methyl-D-erythritol 4-phosphate cytidylyltransferase"/>
    <property type="match status" value="1"/>
</dbReference>
<evidence type="ECO:0000256" key="1">
    <source>
        <dbReference type="ARBA" id="ARBA00001282"/>
    </source>
</evidence>
<evidence type="ECO:0000256" key="6">
    <source>
        <dbReference type="ARBA" id="ARBA00023229"/>
    </source>
</evidence>
<dbReference type="EMBL" id="JACRTE010000002">
    <property type="protein sequence ID" value="MBC8595684.1"/>
    <property type="molecule type" value="Genomic_DNA"/>
</dbReference>
<dbReference type="PROSITE" id="PS01295">
    <property type="entry name" value="ISPD"/>
    <property type="match status" value="1"/>
</dbReference>
<comment type="pathway">
    <text evidence="2 7">Isoprenoid biosynthesis; isopentenyl diphosphate biosynthesis via DXP pathway; isopentenyl diphosphate from 1-deoxy-D-xylulose 5-phosphate: step 2/6.</text>
</comment>
<comment type="similarity">
    <text evidence="3 7">Belongs to the IspD/TarI cytidylyltransferase family. IspD subfamily.</text>
</comment>
<dbReference type="InterPro" id="IPR001228">
    <property type="entry name" value="IspD"/>
</dbReference>
<dbReference type="EC" id="2.7.7.60" evidence="7"/>
<dbReference type="PANTHER" id="PTHR32125:SF4">
    <property type="entry name" value="2-C-METHYL-D-ERYTHRITOL 4-PHOSPHATE CYTIDYLYLTRANSFERASE, CHLOROPLASTIC"/>
    <property type="match status" value="1"/>
</dbReference>
<dbReference type="RefSeq" id="WP_262431333.1">
    <property type="nucleotide sequence ID" value="NZ_JACRTE010000002.1"/>
</dbReference>
<dbReference type="PANTHER" id="PTHR32125">
    <property type="entry name" value="2-C-METHYL-D-ERYTHRITOL 4-PHOSPHATE CYTIDYLYLTRANSFERASE, CHLOROPLASTIC"/>
    <property type="match status" value="1"/>
</dbReference>
<protein>
    <recommendedName>
        <fullName evidence="7">2-C-methyl-D-erythritol 4-phosphate cytidylyltransferase</fullName>
        <ecNumber evidence="7">2.7.7.60</ecNumber>
    </recommendedName>
    <alternativeName>
        <fullName evidence="7">4-diphosphocytidyl-2C-methyl-D-erythritol synthase</fullName>
    </alternativeName>
    <alternativeName>
        <fullName evidence="7">MEP cytidylyltransferase</fullName>
        <shortName evidence="7">MCT</shortName>
    </alternativeName>
</protein>
<feature type="site" description="Positions MEP for the nucleophilic attack" evidence="7">
    <location>
        <position position="212"/>
    </location>
</feature>
<gene>
    <name evidence="7 8" type="primary">ispD</name>
    <name evidence="8" type="ORF">H8706_02200</name>
</gene>
<dbReference type="Pfam" id="PF01128">
    <property type="entry name" value="IspD"/>
    <property type="match status" value="1"/>
</dbReference>
<reference evidence="8" key="1">
    <citation type="submission" date="2020-08" db="EMBL/GenBank/DDBJ databases">
        <title>Genome public.</title>
        <authorList>
            <person name="Liu C."/>
            <person name="Sun Q."/>
        </authorList>
    </citation>
    <scope>NUCLEOTIDE SEQUENCE</scope>
    <source>
        <strain evidence="8">NSJ-50</strain>
    </source>
</reference>
<keyword evidence="5 7" id="KW-0548">Nucleotidyltransferase</keyword>
<comment type="caution">
    <text evidence="8">The sequence shown here is derived from an EMBL/GenBank/DDBJ whole genome shotgun (WGS) entry which is preliminary data.</text>
</comment>
<evidence type="ECO:0000256" key="2">
    <source>
        <dbReference type="ARBA" id="ARBA00004787"/>
    </source>
</evidence>
<keyword evidence="4 7" id="KW-0808">Transferase</keyword>
<dbReference type="HAMAP" id="MF_00108">
    <property type="entry name" value="IspD"/>
    <property type="match status" value="1"/>
</dbReference>
<dbReference type="InterPro" id="IPR034683">
    <property type="entry name" value="IspD/TarI"/>
</dbReference>
<dbReference type="GO" id="GO:0050518">
    <property type="term" value="F:2-C-methyl-D-erythritol 4-phosphate cytidylyltransferase activity"/>
    <property type="evidence" value="ECO:0007669"/>
    <property type="project" value="UniProtKB-UniRule"/>
</dbReference>
<dbReference type="GO" id="GO:0019288">
    <property type="term" value="P:isopentenyl diphosphate biosynthetic process, methylerythritol 4-phosphate pathway"/>
    <property type="evidence" value="ECO:0007669"/>
    <property type="project" value="UniProtKB-UniRule"/>
</dbReference>
<sequence length="229" mass="25585">MKNKISAVVAASGIGARTRLDIPKQFYEIDGVPILAYTVRTLCEIKKINEIIVAVPEEYLLYTSDFVKKLGLSKVSKIIPGGETRQKTVLKCLCEVDGNADFVLIHDGARPFVDKEDILNCIADAEKFGASAVGARCADTLKKSDFDGFITETVDRENVYRIYTPQIFKKNLILNAHENADKNAVNVTDDCALIEKYGTKVKITETERNNLKITTRDDIMYAEAVLKWE</sequence>
<dbReference type="Gene3D" id="3.90.550.10">
    <property type="entry name" value="Spore Coat Polysaccharide Biosynthesis Protein SpsA, Chain A"/>
    <property type="match status" value="1"/>
</dbReference>
<feature type="site" description="Transition state stabilizer" evidence="7">
    <location>
        <position position="17"/>
    </location>
</feature>
<proteinExistence type="inferred from homology"/>
<dbReference type="InterPro" id="IPR050088">
    <property type="entry name" value="IspD/TarI_cytidylyltransf_bact"/>
</dbReference>
<evidence type="ECO:0000256" key="5">
    <source>
        <dbReference type="ARBA" id="ARBA00022695"/>
    </source>
</evidence>
<keyword evidence="6 7" id="KW-0414">Isoprene biosynthesis</keyword>
<dbReference type="Proteomes" id="UP000647416">
    <property type="component" value="Unassembled WGS sequence"/>
</dbReference>
<organism evidence="8 9">
    <name type="scientific">Qingrenia yutianensis</name>
    <dbReference type="NCBI Taxonomy" id="2763676"/>
    <lineage>
        <taxon>Bacteria</taxon>
        <taxon>Bacillati</taxon>
        <taxon>Bacillota</taxon>
        <taxon>Clostridia</taxon>
        <taxon>Eubacteriales</taxon>
        <taxon>Oscillospiraceae</taxon>
        <taxon>Qingrenia</taxon>
    </lineage>
</organism>
<comment type="catalytic activity">
    <reaction evidence="1 7">
        <text>2-C-methyl-D-erythritol 4-phosphate + CTP + H(+) = 4-CDP-2-C-methyl-D-erythritol + diphosphate</text>
        <dbReference type="Rhea" id="RHEA:13429"/>
        <dbReference type="ChEBI" id="CHEBI:15378"/>
        <dbReference type="ChEBI" id="CHEBI:33019"/>
        <dbReference type="ChEBI" id="CHEBI:37563"/>
        <dbReference type="ChEBI" id="CHEBI:57823"/>
        <dbReference type="ChEBI" id="CHEBI:58262"/>
        <dbReference type="EC" id="2.7.7.60"/>
    </reaction>
</comment>